<dbReference type="Proteomes" id="UP001159363">
    <property type="component" value="Chromosome 6"/>
</dbReference>
<protein>
    <submittedName>
        <fullName evidence="2">Uncharacterized protein</fullName>
    </submittedName>
</protein>
<gene>
    <name evidence="2" type="ORF">PR048_019556</name>
</gene>
<evidence type="ECO:0000256" key="1">
    <source>
        <dbReference type="SAM" id="MobiDB-lite"/>
    </source>
</evidence>
<evidence type="ECO:0000313" key="2">
    <source>
        <dbReference type="EMBL" id="KAJ8878952.1"/>
    </source>
</evidence>
<organism evidence="2 3">
    <name type="scientific">Dryococelus australis</name>
    <dbReference type="NCBI Taxonomy" id="614101"/>
    <lineage>
        <taxon>Eukaryota</taxon>
        <taxon>Metazoa</taxon>
        <taxon>Ecdysozoa</taxon>
        <taxon>Arthropoda</taxon>
        <taxon>Hexapoda</taxon>
        <taxon>Insecta</taxon>
        <taxon>Pterygota</taxon>
        <taxon>Neoptera</taxon>
        <taxon>Polyneoptera</taxon>
        <taxon>Phasmatodea</taxon>
        <taxon>Verophasmatodea</taxon>
        <taxon>Anareolatae</taxon>
        <taxon>Phasmatidae</taxon>
        <taxon>Eurycanthinae</taxon>
        <taxon>Dryococelus</taxon>
    </lineage>
</organism>
<dbReference type="EMBL" id="JARBHB010000007">
    <property type="protein sequence ID" value="KAJ8878952.1"/>
    <property type="molecule type" value="Genomic_DNA"/>
</dbReference>
<evidence type="ECO:0000313" key="3">
    <source>
        <dbReference type="Proteomes" id="UP001159363"/>
    </source>
</evidence>
<feature type="compositionally biased region" description="Basic and acidic residues" evidence="1">
    <location>
        <begin position="1"/>
        <end position="11"/>
    </location>
</feature>
<reference evidence="2 3" key="1">
    <citation type="submission" date="2023-02" db="EMBL/GenBank/DDBJ databases">
        <title>LHISI_Scaffold_Assembly.</title>
        <authorList>
            <person name="Stuart O.P."/>
            <person name="Cleave R."/>
            <person name="Magrath M.J.L."/>
            <person name="Mikheyev A.S."/>
        </authorList>
    </citation>
    <scope>NUCLEOTIDE SEQUENCE [LARGE SCALE GENOMIC DNA]</scope>
    <source>
        <strain evidence="2">Daus_M_001</strain>
        <tissue evidence="2">Leg muscle</tissue>
    </source>
</reference>
<name>A0ABQ9H3X1_9NEOP</name>
<keyword evidence="3" id="KW-1185">Reference proteome</keyword>
<feature type="compositionally biased region" description="Basic and acidic residues" evidence="1">
    <location>
        <begin position="24"/>
        <end position="33"/>
    </location>
</feature>
<comment type="caution">
    <text evidence="2">The sequence shown here is derived from an EMBL/GenBank/DDBJ whole genome shotgun (WGS) entry which is preliminary data.</text>
</comment>
<sequence length="464" mass="50716">MKEFGNGRPRENPSTSGTVQHVSQVRESDSDPARNRTRFAWLGGDYAQEHYLSGRNATLHKKRRSFQTYTKCLKQHFTVQGFDSTLRRVTIFPMQLPTLQGAPQLALPLEYMQAEAVAFFKEYLLTSHLGEPGSIPGGVTPGFSHVGIVPGYSAGRSVFSGISCLPGPYVPVLLRAHLTSSASALETTRLSEELLVHSLLRLLSFACANREISTGDLFILVLDSSLVHDPGFNRFISPIPSFTRVTAVALRGTASCQSLRFASSLVAGEGGGGDRPCCWSEGVRSDGMYILCSVFDLGTPLTARPAEVCLVPESVMRRNWRRIRPPNAEMLAVTSSIPLGNQGTDWIESRETRPPQIVSDWSPRDRDGVVVSLLTSHQGELGSTPLSPGFSHVGIVMDDSAVRRVFLGISRFPPLLHSGAAPYSPLLILIGSQELNQVEPGKQVEQVEPVEPVKQVEKMKKLEI</sequence>
<accession>A0ABQ9H3X1</accession>
<feature type="compositionally biased region" description="Polar residues" evidence="1">
    <location>
        <begin position="12"/>
        <end position="23"/>
    </location>
</feature>
<proteinExistence type="predicted"/>
<feature type="region of interest" description="Disordered" evidence="1">
    <location>
        <begin position="1"/>
        <end position="33"/>
    </location>
</feature>